<sequence>MSALAERWRAARPKVAGLHLDSGACSRPSFAVIDAVAQHMRHEAEVGGYVAAAAAAPALDAGKSAVAALTGMTADDVIYTTGSNHSLDLLLSSWTGPRTVACVPGEYGPNLALMAANGFDVRALPADGSGRLLVDATAAMLAADPPAIVHLTALASHRGIAQPARELAETCRGLDVPLVIDAAQALGHLDCAVGADAVYSSSRKWLAGPRGVGMLAIRPALAQRLRPRLPPADWNLPMTVLQRLEHGETSLAAQVGLSVALGEYLAAGAETMRAALAAVGKLTREALADVDGWRVVEPVGEPTAITTLAPTNGADPQRVRDWLVAERGIVTTHAEVQRAPFELAAPVLRLTPHVDTSAEDLATFRDALADATEEV</sequence>
<dbReference type="SUPFAM" id="SSF53383">
    <property type="entry name" value="PLP-dependent transferases"/>
    <property type="match status" value="1"/>
</dbReference>
<name>A0A2A7N6I2_MYCAG</name>
<evidence type="ECO:0000313" key="7">
    <source>
        <dbReference type="Proteomes" id="UP000220914"/>
    </source>
</evidence>
<dbReference type="OrthoDB" id="9808002at2"/>
<dbReference type="AlphaFoldDB" id="A0A2A7N6I2"/>
<dbReference type="NCBIfam" id="TIGR04343">
    <property type="entry name" value="egtE_PLP_lyase"/>
    <property type="match status" value="1"/>
</dbReference>
<dbReference type="GO" id="GO:0052699">
    <property type="term" value="P:ergothioneine biosynthetic process"/>
    <property type="evidence" value="ECO:0007669"/>
    <property type="project" value="UniProtKB-UniRule"/>
</dbReference>
<comment type="catalytic activity">
    <reaction evidence="3">
        <text>S-(hercyn-2-yl)-L-cysteine S-oxide + AH2 + H(+) = ergothioneine + pyruvate + A + NH4(+)</text>
        <dbReference type="Rhea" id="RHEA:42688"/>
        <dbReference type="ChEBI" id="CHEBI:13193"/>
        <dbReference type="ChEBI" id="CHEBI:15361"/>
        <dbReference type="ChEBI" id="CHEBI:15378"/>
        <dbReference type="ChEBI" id="CHEBI:17499"/>
        <dbReference type="ChEBI" id="CHEBI:28938"/>
        <dbReference type="ChEBI" id="CHEBI:82706"/>
        <dbReference type="ChEBI" id="CHEBI:134344"/>
    </reaction>
</comment>
<dbReference type="Gene3D" id="3.40.640.10">
    <property type="entry name" value="Type I PLP-dependent aspartate aminotransferase-like (Major domain)"/>
    <property type="match status" value="1"/>
</dbReference>
<evidence type="ECO:0000256" key="3">
    <source>
        <dbReference type="HAMAP-Rule" id="MF_02038"/>
    </source>
</evidence>
<dbReference type="RefSeq" id="WP_097940136.1">
    <property type="nucleotide sequence ID" value="NZ_BLKS01000001.1"/>
</dbReference>
<organism evidence="6 7">
    <name type="scientific">Mycolicibacterium agri</name>
    <name type="common">Mycobacterium agri</name>
    <dbReference type="NCBI Taxonomy" id="36811"/>
    <lineage>
        <taxon>Bacteria</taxon>
        <taxon>Bacillati</taxon>
        <taxon>Actinomycetota</taxon>
        <taxon>Actinomycetes</taxon>
        <taxon>Mycobacteriales</taxon>
        <taxon>Mycobacteriaceae</taxon>
        <taxon>Mycolicibacterium</taxon>
    </lineage>
</organism>
<proteinExistence type="inferred from homology"/>
<dbReference type="UniPathway" id="UPA01014"/>
<keyword evidence="3 5" id="KW-0456">Lyase</keyword>
<dbReference type="Proteomes" id="UP000220914">
    <property type="component" value="Unassembled WGS sequence"/>
</dbReference>
<keyword evidence="2 3" id="KW-0663">Pyridoxal phosphate</keyword>
<dbReference type="EMBL" id="PDCP01000016">
    <property type="protein sequence ID" value="PEG39101.1"/>
    <property type="molecule type" value="Genomic_DNA"/>
</dbReference>
<comment type="function">
    <text evidence="3">Probably catalyzes the conversion of hercynylcysteine sulfoxide to ergothioneine.</text>
</comment>
<comment type="similarity">
    <text evidence="3">Belongs to the class-V pyridoxal-phosphate-dependent aminotransferase family. EgtE subfamily.</text>
</comment>
<dbReference type="InterPro" id="IPR027563">
    <property type="entry name" value="EgtE"/>
</dbReference>
<reference evidence="5" key="3">
    <citation type="submission" date="2020-02" db="EMBL/GenBank/DDBJ databases">
        <authorList>
            <person name="Matsumoto Y."/>
            <person name="Motooka D."/>
            <person name="Nakamura S."/>
        </authorList>
    </citation>
    <scope>NUCLEOTIDE SEQUENCE</scope>
    <source>
        <strain evidence="5">JCM 6377</strain>
    </source>
</reference>
<feature type="domain" description="Aminotransferase class V" evidence="4">
    <location>
        <begin position="20"/>
        <end position="330"/>
    </location>
</feature>
<dbReference type="PANTHER" id="PTHR43586:SF8">
    <property type="entry name" value="CYSTEINE DESULFURASE 1, CHLOROPLASTIC"/>
    <property type="match status" value="1"/>
</dbReference>
<evidence type="ECO:0000259" key="4">
    <source>
        <dbReference type="Pfam" id="PF00266"/>
    </source>
</evidence>
<evidence type="ECO:0000313" key="6">
    <source>
        <dbReference type="EMBL" id="PEG39101.1"/>
    </source>
</evidence>
<dbReference type="Gene3D" id="3.90.1150.10">
    <property type="entry name" value="Aspartate Aminotransferase, domain 1"/>
    <property type="match status" value="1"/>
</dbReference>
<comment type="cofactor">
    <cofactor evidence="1 3">
        <name>pyridoxal 5'-phosphate</name>
        <dbReference type="ChEBI" id="CHEBI:597326"/>
    </cofactor>
</comment>
<dbReference type="InterPro" id="IPR015422">
    <property type="entry name" value="PyrdxlP-dep_Trfase_small"/>
</dbReference>
<dbReference type="EMBL" id="BLKS01000001">
    <property type="protein sequence ID" value="GFG53979.1"/>
    <property type="molecule type" value="Genomic_DNA"/>
</dbReference>
<evidence type="ECO:0000256" key="2">
    <source>
        <dbReference type="ARBA" id="ARBA00022898"/>
    </source>
</evidence>
<dbReference type="InterPro" id="IPR000192">
    <property type="entry name" value="Aminotrans_V_dom"/>
</dbReference>
<evidence type="ECO:0000313" key="5">
    <source>
        <dbReference type="EMBL" id="GFG53979.1"/>
    </source>
</evidence>
<protein>
    <recommendedName>
        <fullName evidence="3">Probable hercynylcysteine sulfoxide lyase</fullName>
        <ecNumber evidence="3">4.4.-.-</ecNumber>
    </recommendedName>
</protein>
<dbReference type="HAMAP" id="MF_02038">
    <property type="entry name" value="EgtE"/>
    <property type="match status" value="1"/>
</dbReference>
<dbReference type="PANTHER" id="PTHR43586">
    <property type="entry name" value="CYSTEINE DESULFURASE"/>
    <property type="match status" value="1"/>
</dbReference>
<evidence type="ECO:0000313" key="8">
    <source>
        <dbReference type="Proteomes" id="UP000465302"/>
    </source>
</evidence>
<reference evidence="5 8" key="2">
    <citation type="journal article" date="2019" name="Emerg. Microbes Infect.">
        <title>Comprehensive subspecies identification of 175 nontuberculous mycobacteria species based on 7547 genomic profiles.</title>
        <authorList>
            <person name="Matsumoto Y."/>
            <person name="Kinjo T."/>
            <person name="Motooka D."/>
            <person name="Nabeya D."/>
            <person name="Jung N."/>
            <person name="Uechi K."/>
            <person name="Horii T."/>
            <person name="Iida T."/>
            <person name="Fujita J."/>
            <person name="Nakamura S."/>
        </authorList>
    </citation>
    <scope>NUCLEOTIDE SEQUENCE [LARGE SCALE GENOMIC DNA]</scope>
    <source>
        <strain evidence="5 8">JCM 6377</strain>
    </source>
</reference>
<accession>A0A2A7N6I2</accession>
<keyword evidence="7" id="KW-1185">Reference proteome</keyword>
<dbReference type="Pfam" id="PF00266">
    <property type="entry name" value="Aminotran_5"/>
    <property type="match status" value="1"/>
</dbReference>
<dbReference type="InterPro" id="IPR015421">
    <property type="entry name" value="PyrdxlP-dep_Trfase_major"/>
</dbReference>
<gene>
    <name evidence="3 6" type="primary">egtE</name>
    <name evidence="6" type="ORF">CQY20_11110</name>
    <name evidence="5" type="ORF">MAGR_54200</name>
</gene>
<comment type="caution">
    <text evidence="6">The sequence shown here is derived from an EMBL/GenBank/DDBJ whole genome shotgun (WGS) entry which is preliminary data.</text>
</comment>
<dbReference type="EC" id="4.4.-.-" evidence="3"/>
<reference evidence="6 7" key="1">
    <citation type="submission" date="2017-10" db="EMBL/GenBank/DDBJ databases">
        <title>The new phylogeny of genus Mycobacterium.</title>
        <authorList>
            <person name="Tortoli E."/>
            <person name="Trovato A."/>
            <person name="Cirillo D.M."/>
        </authorList>
    </citation>
    <scope>NUCLEOTIDE SEQUENCE [LARGE SCALE GENOMIC DNA]</scope>
    <source>
        <strain evidence="6 7">CCUG37673</strain>
    </source>
</reference>
<dbReference type="GO" id="GO:0016846">
    <property type="term" value="F:carbon-sulfur lyase activity"/>
    <property type="evidence" value="ECO:0007669"/>
    <property type="project" value="UniProtKB-UniRule"/>
</dbReference>
<feature type="modified residue" description="N6-(pyridoxal phosphate)lysine" evidence="3">
    <location>
        <position position="204"/>
    </location>
</feature>
<evidence type="ECO:0000256" key="1">
    <source>
        <dbReference type="ARBA" id="ARBA00001933"/>
    </source>
</evidence>
<comment type="pathway">
    <text evidence="3">Amino-acid biosynthesis; ergothioneine biosynthesis.</text>
</comment>
<dbReference type="InterPro" id="IPR015424">
    <property type="entry name" value="PyrdxlP-dep_Trfase"/>
</dbReference>
<dbReference type="Proteomes" id="UP000465302">
    <property type="component" value="Unassembled WGS sequence"/>
</dbReference>